<evidence type="ECO:0000313" key="2">
    <source>
        <dbReference type="Proteomes" id="UP000035067"/>
    </source>
</evidence>
<proteinExistence type="predicted"/>
<gene>
    <name evidence="1" type="ORF">TE42_04670</name>
</gene>
<protein>
    <submittedName>
        <fullName evidence="1">Uncharacterized protein</fullName>
    </submittedName>
</protein>
<dbReference type="PATRIC" id="fig|1604020.3.peg.347"/>
<dbReference type="EMBL" id="JXQG01000021">
    <property type="protein sequence ID" value="KKZ12434.1"/>
    <property type="molecule type" value="Genomic_DNA"/>
</dbReference>
<dbReference type="Proteomes" id="UP000035067">
    <property type="component" value="Unassembled WGS sequence"/>
</dbReference>
<name>A0A0G2HMA1_9SYNE</name>
<evidence type="ECO:0000313" key="1">
    <source>
        <dbReference type="EMBL" id="KKZ12434.1"/>
    </source>
</evidence>
<organism evidence="1 2">
    <name type="scientific">Candidatus Synechococcus spongiarum SP3</name>
    <dbReference type="NCBI Taxonomy" id="1604020"/>
    <lineage>
        <taxon>Bacteria</taxon>
        <taxon>Bacillati</taxon>
        <taxon>Cyanobacteriota</taxon>
        <taxon>Cyanophyceae</taxon>
        <taxon>Synechococcales</taxon>
        <taxon>Synechococcaceae</taxon>
        <taxon>Synechococcus</taxon>
    </lineage>
</organism>
<comment type="caution">
    <text evidence="1">The sequence shown here is derived from an EMBL/GenBank/DDBJ whole genome shotgun (WGS) entry which is preliminary data.</text>
</comment>
<dbReference type="AlphaFoldDB" id="A0A0G2HMA1"/>
<reference evidence="1 2" key="1">
    <citation type="submission" date="2015-01" db="EMBL/GenBank/DDBJ databases">
        <title>Lifestyle Evolution in Cyanobacterial Symbionts of Sponges.</title>
        <authorList>
            <person name="Burgsdorf I."/>
            <person name="Slaby B.M."/>
            <person name="Handley K.M."/>
            <person name="Haber M."/>
            <person name="Blom J."/>
            <person name="Marshall C.W."/>
            <person name="Gilbert J.A."/>
            <person name="Hentschel U."/>
            <person name="Steindler L."/>
        </authorList>
    </citation>
    <scope>NUCLEOTIDE SEQUENCE [LARGE SCALE GENOMIC DNA]</scope>
    <source>
        <strain evidence="1">SP3</strain>
    </source>
</reference>
<accession>A0A0G2HMA1</accession>
<sequence>MFILGSGLVLPVPPLLGTPLTGAGGRILECIDIVLQFINFSNAHVTLFIYFIWESQRIGGWGLKKKKLL</sequence>